<dbReference type="Proteomes" id="UP001501624">
    <property type="component" value="Unassembled WGS sequence"/>
</dbReference>
<gene>
    <name evidence="1" type="ORF">GCM10022380_45920</name>
</gene>
<name>A0ABP7IM21_9PSEU</name>
<dbReference type="EMBL" id="BAABCM010000006">
    <property type="protein sequence ID" value="GAA3821622.1"/>
    <property type="molecule type" value="Genomic_DNA"/>
</dbReference>
<proteinExistence type="predicted"/>
<sequence length="144" mass="15679">MFVWIGPGLTTLVGGVLLFGGSEVGSMPGAVAAMVFFAGWSVLGFRLSRVGVHVGAEGVRYCTLTRTCTKPWRDVVGFELRRYVVAQPVAEAWTIWIITSTGPPVETDIGFIRPHHPRSLRSAAEVRTALTELHAALAWSRRTT</sequence>
<accession>A0ABP7IM21</accession>
<comment type="caution">
    <text evidence="1">The sequence shown here is derived from an EMBL/GenBank/DDBJ whole genome shotgun (WGS) entry which is preliminary data.</text>
</comment>
<evidence type="ECO:0000313" key="1">
    <source>
        <dbReference type="EMBL" id="GAA3821622.1"/>
    </source>
</evidence>
<organism evidence="1 2">
    <name type="scientific">Amycolatopsis tucumanensis</name>
    <dbReference type="NCBI Taxonomy" id="401106"/>
    <lineage>
        <taxon>Bacteria</taxon>
        <taxon>Bacillati</taxon>
        <taxon>Actinomycetota</taxon>
        <taxon>Actinomycetes</taxon>
        <taxon>Pseudonocardiales</taxon>
        <taxon>Pseudonocardiaceae</taxon>
        <taxon>Amycolatopsis</taxon>
    </lineage>
</organism>
<protein>
    <recommendedName>
        <fullName evidence="3">PH domain-containing protein</fullName>
    </recommendedName>
</protein>
<reference evidence="2" key="1">
    <citation type="journal article" date="2019" name="Int. J. Syst. Evol. Microbiol.">
        <title>The Global Catalogue of Microorganisms (GCM) 10K type strain sequencing project: providing services to taxonomists for standard genome sequencing and annotation.</title>
        <authorList>
            <consortium name="The Broad Institute Genomics Platform"/>
            <consortium name="The Broad Institute Genome Sequencing Center for Infectious Disease"/>
            <person name="Wu L."/>
            <person name="Ma J."/>
        </authorList>
    </citation>
    <scope>NUCLEOTIDE SEQUENCE [LARGE SCALE GENOMIC DNA]</scope>
    <source>
        <strain evidence="2">JCM 17017</strain>
    </source>
</reference>
<evidence type="ECO:0000313" key="2">
    <source>
        <dbReference type="Proteomes" id="UP001501624"/>
    </source>
</evidence>
<keyword evidence="2" id="KW-1185">Reference proteome</keyword>
<evidence type="ECO:0008006" key="3">
    <source>
        <dbReference type="Google" id="ProtNLM"/>
    </source>
</evidence>